<evidence type="ECO:0008006" key="4">
    <source>
        <dbReference type="Google" id="ProtNLM"/>
    </source>
</evidence>
<accession>A0A137YX92</accession>
<feature type="transmembrane region" description="Helical" evidence="1">
    <location>
        <begin position="155"/>
        <end position="174"/>
    </location>
</feature>
<keyword evidence="1" id="KW-0472">Membrane</keyword>
<feature type="transmembrane region" description="Helical" evidence="1">
    <location>
        <begin position="21"/>
        <end position="39"/>
    </location>
</feature>
<dbReference type="RefSeq" id="WP_068746770.1">
    <property type="nucleotide sequence ID" value="NZ_LSRE01000048.1"/>
</dbReference>
<evidence type="ECO:0000313" key="3">
    <source>
        <dbReference type="Proteomes" id="UP000070409"/>
    </source>
</evidence>
<protein>
    <recommendedName>
        <fullName evidence="4">DUF998 domain-containing protein</fullName>
    </recommendedName>
</protein>
<sequence length="220" mass="23598">MDRNVARGENSAMTYRRLRVLIGWIGLSLPVVLLAAGIVDGHVQQSLSAYYYTAVGPYFTGAVCVIGVFLLAYRFGDAAVENLLTSIAGIAALGVAFFHAAPTNPSTTQNVLAAIHLTCAGVLFTLLGAIAVFLFPSDVPPAQAWQARTYRALGVTIWAAIVAMVALNALVPEFYRSTHLFFWLESVCVIAFSVSFILKGRLRCSGATPSTERRREAAPA</sequence>
<keyword evidence="3" id="KW-1185">Reference proteome</keyword>
<comment type="caution">
    <text evidence="2">The sequence shown here is derived from an EMBL/GenBank/DDBJ whole genome shotgun (WGS) entry which is preliminary data.</text>
</comment>
<proteinExistence type="predicted"/>
<keyword evidence="1" id="KW-0812">Transmembrane</keyword>
<evidence type="ECO:0000256" key="1">
    <source>
        <dbReference type="SAM" id="Phobius"/>
    </source>
</evidence>
<dbReference type="EMBL" id="LSRE01000048">
    <property type="protein sequence ID" value="KXO90508.1"/>
    <property type="molecule type" value="Genomic_DNA"/>
</dbReference>
<dbReference type="Proteomes" id="UP000070409">
    <property type="component" value="Unassembled WGS sequence"/>
</dbReference>
<feature type="transmembrane region" description="Helical" evidence="1">
    <location>
        <begin position="113"/>
        <end position="135"/>
    </location>
</feature>
<feature type="transmembrane region" description="Helical" evidence="1">
    <location>
        <begin position="83"/>
        <end position="101"/>
    </location>
</feature>
<reference evidence="2 3" key="1">
    <citation type="submission" date="2016-02" db="EMBL/GenBank/DDBJ databases">
        <authorList>
            <person name="Teng J.L."/>
            <person name="Tang Y."/>
            <person name="Huang Y."/>
            <person name="Guo F."/>
            <person name="Wei W."/>
            <person name="Chen J.H."/>
            <person name="Wong S.Y."/>
            <person name="Lau S.K."/>
            <person name="Woo P.C."/>
        </authorList>
    </citation>
    <scope>NUCLEOTIDE SEQUENCE [LARGE SCALE GENOMIC DNA]</scope>
    <source>
        <strain evidence="2 3">JCM 13375</strain>
    </source>
</reference>
<feature type="transmembrane region" description="Helical" evidence="1">
    <location>
        <begin position="180"/>
        <end position="198"/>
    </location>
</feature>
<keyword evidence="1" id="KW-1133">Transmembrane helix</keyword>
<name>A0A137YX92_9ACTN</name>
<gene>
    <name evidence="2" type="ORF">AXK61_07790</name>
</gene>
<evidence type="ECO:0000313" key="2">
    <source>
        <dbReference type="EMBL" id="KXO90508.1"/>
    </source>
</evidence>
<organism evidence="2 3">
    <name type="scientific">Tsukamurella pseudospumae</name>
    <dbReference type="NCBI Taxonomy" id="239498"/>
    <lineage>
        <taxon>Bacteria</taxon>
        <taxon>Bacillati</taxon>
        <taxon>Actinomycetota</taxon>
        <taxon>Actinomycetes</taxon>
        <taxon>Mycobacteriales</taxon>
        <taxon>Tsukamurellaceae</taxon>
        <taxon>Tsukamurella</taxon>
    </lineage>
</organism>
<feature type="transmembrane region" description="Helical" evidence="1">
    <location>
        <begin position="51"/>
        <end position="71"/>
    </location>
</feature>